<evidence type="ECO:0000256" key="3">
    <source>
        <dbReference type="SAM" id="MobiDB-lite"/>
    </source>
</evidence>
<dbReference type="OrthoDB" id="1926336at2759"/>
<feature type="compositionally biased region" description="Basic and acidic residues" evidence="3">
    <location>
        <begin position="666"/>
        <end position="679"/>
    </location>
</feature>
<feature type="compositionally biased region" description="Low complexity" evidence="3">
    <location>
        <begin position="954"/>
        <end position="963"/>
    </location>
</feature>
<evidence type="ECO:0000259" key="4">
    <source>
        <dbReference type="PROSITE" id="PS50913"/>
    </source>
</evidence>
<name>A0A7J7MY06_9MAGN</name>
<feature type="region of interest" description="Disordered" evidence="3">
    <location>
        <begin position="631"/>
        <end position="736"/>
    </location>
</feature>
<dbReference type="AlphaFoldDB" id="A0A7J7MY06"/>
<evidence type="ECO:0000313" key="5">
    <source>
        <dbReference type="EMBL" id="KAF6159805.1"/>
    </source>
</evidence>
<gene>
    <name evidence="5" type="ORF">GIB67_030063</name>
</gene>
<feature type="region of interest" description="Disordered" evidence="3">
    <location>
        <begin position="570"/>
        <end position="589"/>
    </location>
</feature>
<dbReference type="GO" id="GO:0007131">
    <property type="term" value="P:reciprocal meiotic recombination"/>
    <property type="evidence" value="ECO:0007669"/>
    <property type="project" value="TreeGrafter"/>
</dbReference>
<dbReference type="PANTHER" id="PTHR23160:SF1">
    <property type="entry name" value="PROTEIN GRIP"/>
    <property type="match status" value="1"/>
</dbReference>
<feature type="region of interest" description="Disordered" evidence="3">
    <location>
        <begin position="947"/>
        <end position="971"/>
    </location>
</feature>
<feature type="coiled-coil region" evidence="2">
    <location>
        <begin position="61"/>
        <end position="261"/>
    </location>
</feature>
<reference evidence="5 6" key="1">
    <citation type="journal article" date="2020" name="IScience">
        <title>Genome Sequencing of the Endangered Kingdonia uniflora (Circaeasteraceae, Ranunculales) Reveals Potential Mechanisms of Evolutionary Specialization.</title>
        <authorList>
            <person name="Sun Y."/>
            <person name="Deng T."/>
            <person name="Zhang A."/>
            <person name="Moore M.J."/>
            <person name="Landis J.B."/>
            <person name="Lin N."/>
            <person name="Zhang H."/>
            <person name="Zhang X."/>
            <person name="Huang J."/>
            <person name="Zhang X."/>
            <person name="Sun H."/>
            <person name="Wang H."/>
        </authorList>
    </citation>
    <scope>NUCLEOTIDE SEQUENCE [LARGE SCALE GENOMIC DNA]</scope>
    <source>
        <strain evidence="5">TB1705</strain>
        <tissue evidence="5">Leaf</tissue>
    </source>
</reference>
<keyword evidence="1 2" id="KW-0175">Coiled coil</keyword>
<dbReference type="PROSITE" id="PS50913">
    <property type="entry name" value="GRIP"/>
    <property type="match status" value="1"/>
</dbReference>
<feature type="domain" description="GRIP" evidence="4">
    <location>
        <begin position="895"/>
        <end position="942"/>
    </location>
</feature>
<keyword evidence="6" id="KW-1185">Reference proteome</keyword>
<dbReference type="Proteomes" id="UP000541444">
    <property type="component" value="Unassembled WGS sequence"/>
</dbReference>
<sequence length="971" mass="111725">MSTLVEKSSSCNCDQFAQMVVDLNCQNEFLKVQYEGMKSLHCLESNGVQFDDGNRVLHEKIELLSREIREREQMHNAAEDALTHLRTAYTEADAKAQELETKLVQVQQKMEQEMKVRDDKNNELDLKLGRLHKRAKQRIQEIQKEKDDLEARLREVNEMAERGSSQQTSMQQELERTRQQANEALRALDVERQQLRTSNSKLRDTVEEERRLLEAKEKAFEEVQHSLFEKEQMLEEVRQLLQNAEEQKQASIAELSSKQQMHLASLESQLADALSDRSKAADTISALQVLLAVKESEIAEMDAALTGEAVRLKAAAETAKGEVIQMKHEHEKEKETWESAYRTLRTKLEVAEGIRLQFEIEAEKMRSQLELELSMKIQLLNTRDAELLAAKDEMIRLQSEFSAYKVRAHALFLKKDAELSAAKDSDLLKAQEEAVKKTTKLERDRGFLLGNDKDAALTYMEQRLRNTEIKLDSVNSNYRLEKESWQINLESLEEAWRIKCEALVAQNDVSTSQDLQRELKELKLRFRKLQEEHNSFRDIADRMIEEKDKEVSRLLDDNKNLHRSLLMKPSIEHNGNHNSDFQKQGGPISSTAAAEQQILILARQQAQREEELAQSQRHILALQEEVEELERENRLHNQQKPQDDDVLSVQSIGRRKTAGSRYIPAGERERQFSGRDRGRGSHPPVDTPLRDHYRQRPLGSPPRPPRHPYATTWQDDEYSSDSEEELRPQLRQKGKKNDIEALAKAISEQMHNVHLKIPEFTEKSDADAFIEWLDRLNCSTSEAYRGLSPYFGMVENAERAEGDVYPMNYGEVAFGKLQSLKMGLSSLDDYTDQYYLFEARARLHETEQQRLAKQANELHAQHRPPVPTATPTAPAMPVHHEAMLKEELRNMERMEKREGVDMTYLKNVVIKLLETGEVEALLPVIGMLLQFSPDEIQKCQQAYHSLTDVPPSPASDASASGPSLFSRFSFS</sequence>
<feature type="coiled-coil region" evidence="2">
    <location>
        <begin position="475"/>
        <end position="564"/>
    </location>
</feature>
<organism evidence="5 6">
    <name type="scientific">Kingdonia uniflora</name>
    <dbReference type="NCBI Taxonomy" id="39325"/>
    <lineage>
        <taxon>Eukaryota</taxon>
        <taxon>Viridiplantae</taxon>
        <taxon>Streptophyta</taxon>
        <taxon>Embryophyta</taxon>
        <taxon>Tracheophyta</taxon>
        <taxon>Spermatophyta</taxon>
        <taxon>Magnoliopsida</taxon>
        <taxon>Ranunculales</taxon>
        <taxon>Circaeasteraceae</taxon>
        <taxon>Kingdonia</taxon>
    </lineage>
</organism>
<comment type="caution">
    <text evidence="5">The sequence shown here is derived from an EMBL/GenBank/DDBJ whole genome shotgun (WGS) entry which is preliminary data.</text>
</comment>
<feature type="compositionally biased region" description="Polar residues" evidence="3">
    <location>
        <begin position="576"/>
        <end position="589"/>
    </location>
</feature>
<accession>A0A7J7MY06</accession>
<protein>
    <recommendedName>
        <fullName evidence="4">GRIP domain-containing protein</fullName>
    </recommendedName>
</protein>
<evidence type="ECO:0000256" key="1">
    <source>
        <dbReference type="ARBA" id="ARBA00023054"/>
    </source>
</evidence>
<evidence type="ECO:0000256" key="2">
    <source>
        <dbReference type="SAM" id="Coils"/>
    </source>
</evidence>
<proteinExistence type="predicted"/>
<dbReference type="PANTHER" id="PTHR23160">
    <property type="entry name" value="SYNAPTONEMAL COMPLEX PROTEIN-RELATED"/>
    <property type="match status" value="1"/>
</dbReference>
<feature type="compositionally biased region" description="Acidic residues" evidence="3">
    <location>
        <begin position="714"/>
        <end position="724"/>
    </location>
</feature>
<evidence type="ECO:0000313" key="6">
    <source>
        <dbReference type="Proteomes" id="UP000541444"/>
    </source>
</evidence>
<dbReference type="Pfam" id="PF01465">
    <property type="entry name" value="GRIP"/>
    <property type="match status" value="1"/>
</dbReference>
<dbReference type="InterPro" id="IPR000237">
    <property type="entry name" value="GRIP_dom"/>
</dbReference>
<dbReference type="SMART" id="SM00755">
    <property type="entry name" value="Grip"/>
    <property type="match status" value="1"/>
</dbReference>
<dbReference type="EMBL" id="JACGCM010001188">
    <property type="protein sequence ID" value="KAF6159805.1"/>
    <property type="molecule type" value="Genomic_DNA"/>
</dbReference>